<evidence type="ECO:0000313" key="2">
    <source>
        <dbReference type="EMBL" id="MFC3884014.1"/>
    </source>
</evidence>
<dbReference type="PROSITE" id="PS51350">
    <property type="entry name" value="PTS_HPR_DOM"/>
    <property type="match status" value="1"/>
</dbReference>
<gene>
    <name evidence="2" type="ORF">ACFOU2_11150</name>
</gene>
<protein>
    <submittedName>
        <fullName evidence="2">HPr family phosphocarrier protein</fullName>
    </submittedName>
</protein>
<name>A0ABV8B316_9BACI</name>
<dbReference type="Gene3D" id="3.30.1340.10">
    <property type="entry name" value="HPr-like"/>
    <property type="match status" value="1"/>
</dbReference>
<reference evidence="3" key="1">
    <citation type="journal article" date="2019" name="Int. J. Syst. Evol. Microbiol.">
        <title>The Global Catalogue of Microorganisms (GCM) 10K type strain sequencing project: providing services to taxonomists for standard genome sequencing and annotation.</title>
        <authorList>
            <consortium name="The Broad Institute Genomics Platform"/>
            <consortium name="The Broad Institute Genome Sequencing Center for Infectious Disease"/>
            <person name="Wu L."/>
            <person name="Ma J."/>
        </authorList>
    </citation>
    <scope>NUCLEOTIDE SEQUENCE [LARGE SCALE GENOMIC DNA]</scope>
    <source>
        <strain evidence="3">CCUG 61889</strain>
    </source>
</reference>
<comment type="caution">
    <text evidence="2">The sequence shown here is derived from an EMBL/GenBank/DDBJ whole genome shotgun (WGS) entry which is preliminary data.</text>
</comment>
<evidence type="ECO:0000259" key="1">
    <source>
        <dbReference type="PROSITE" id="PS51350"/>
    </source>
</evidence>
<dbReference type="Proteomes" id="UP001595752">
    <property type="component" value="Unassembled WGS sequence"/>
</dbReference>
<accession>A0ABV8B316</accession>
<dbReference type="InterPro" id="IPR000032">
    <property type="entry name" value="HPr-like"/>
</dbReference>
<dbReference type="EMBL" id="JBHRZT010000044">
    <property type="protein sequence ID" value="MFC3884014.1"/>
    <property type="molecule type" value="Genomic_DNA"/>
</dbReference>
<proteinExistence type="predicted"/>
<dbReference type="RefSeq" id="WP_377915054.1">
    <property type="nucleotide sequence ID" value="NZ_JBHRZT010000044.1"/>
</dbReference>
<organism evidence="2 3">
    <name type="scientific">Bacillus songklensis</name>
    <dbReference type="NCBI Taxonomy" id="1069116"/>
    <lineage>
        <taxon>Bacteria</taxon>
        <taxon>Bacillati</taxon>
        <taxon>Bacillota</taxon>
        <taxon>Bacilli</taxon>
        <taxon>Bacillales</taxon>
        <taxon>Bacillaceae</taxon>
        <taxon>Bacillus</taxon>
    </lineage>
</organism>
<keyword evidence="3" id="KW-1185">Reference proteome</keyword>
<dbReference type="Pfam" id="PF00381">
    <property type="entry name" value="PTS-HPr"/>
    <property type="match status" value="1"/>
</dbReference>
<feature type="domain" description="HPr" evidence="1">
    <location>
        <begin position="1"/>
        <end position="89"/>
    </location>
</feature>
<sequence length="89" mass="9912">MGKMELTFPCQISSRIDLAKIQQFVEKMNRFNGYILIETNEKTINAKSLLSMWVLTASLTSGGTALLRISGPDAEIAMEDLKNLLSGRF</sequence>
<dbReference type="SUPFAM" id="SSF55594">
    <property type="entry name" value="HPr-like"/>
    <property type="match status" value="1"/>
</dbReference>
<dbReference type="InterPro" id="IPR035895">
    <property type="entry name" value="HPr-like_sf"/>
</dbReference>
<evidence type="ECO:0000313" key="3">
    <source>
        <dbReference type="Proteomes" id="UP001595752"/>
    </source>
</evidence>